<keyword evidence="2" id="KW-1185">Reference proteome</keyword>
<reference evidence="1 2" key="1">
    <citation type="submission" date="2021-06" db="EMBL/GenBank/DDBJ databases">
        <title>Caerostris extrusa draft genome.</title>
        <authorList>
            <person name="Kono N."/>
            <person name="Arakawa K."/>
        </authorList>
    </citation>
    <scope>NUCLEOTIDE SEQUENCE [LARGE SCALE GENOMIC DNA]</scope>
</reference>
<dbReference type="EMBL" id="BPLR01014143">
    <property type="protein sequence ID" value="GIY66687.1"/>
    <property type="molecule type" value="Genomic_DNA"/>
</dbReference>
<organism evidence="1 2">
    <name type="scientific">Caerostris extrusa</name>
    <name type="common">Bark spider</name>
    <name type="synonym">Caerostris bankana</name>
    <dbReference type="NCBI Taxonomy" id="172846"/>
    <lineage>
        <taxon>Eukaryota</taxon>
        <taxon>Metazoa</taxon>
        <taxon>Ecdysozoa</taxon>
        <taxon>Arthropoda</taxon>
        <taxon>Chelicerata</taxon>
        <taxon>Arachnida</taxon>
        <taxon>Araneae</taxon>
        <taxon>Araneomorphae</taxon>
        <taxon>Entelegynae</taxon>
        <taxon>Araneoidea</taxon>
        <taxon>Araneidae</taxon>
        <taxon>Caerostris</taxon>
    </lineage>
</organism>
<evidence type="ECO:0000313" key="1">
    <source>
        <dbReference type="EMBL" id="GIY66687.1"/>
    </source>
</evidence>
<dbReference type="AlphaFoldDB" id="A0AAV4V987"/>
<gene>
    <name evidence="1" type="ORF">CEXT_654741</name>
</gene>
<protein>
    <submittedName>
        <fullName evidence="1">Uncharacterized protein</fullName>
    </submittedName>
</protein>
<accession>A0AAV4V987</accession>
<dbReference type="Proteomes" id="UP001054945">
    <property type="component" value="Unassembled WGS sequence"/>
</dbReference>
<proteinExistence type="predicted"/>
<evidence type="ECO:0000313" key="2">
    <source>
        <dbReference type="Proteomes" id="UP001054945"/>
    </source>
</evidence>
<comment type="caution">
    <text evidence="1">The sequence shown here is derived from an EMBL/GenBank/DDBJ whole genome shotgun (WGS) entry which is preliminary data.</text>
</comment>
<name>A0AAV4V987_CAEEX</name>
<sequence>MNRLLSTHLLYYTARWRRRRFWRRYRFAKDTTQLPVMFYLNPISFPTCITFRCSISCQVATEAVLATLSLRQRHHPIACHVLSQPHLLPKMHQFTVLSLGNNWRKSNLQDKIFIMGDGLY</sequence>